<dbReference type="EMBL" id="JAUHHV010000003">
    <property type="protein sequence ID" value="KAK1430135.1"/>
    <property type="molecule type" value="Genomic_DNA"/>
</dbReference>
<dbReference type="PANTHER" id="PTHR11439">
    <property type="entry name" value="GAG-POL-RELATED RETROTRANSPOSON"/>
    <property type="match status" value="1"/>
</dbReference>
<dbReference type="SUPFAM" id="SSF53098">
    <property type="entry name" value="Ribonuclease H-like"/>
    <property type="match status" value="1"/>
</dbReference>
<dbReference type="GO" id="GO:0015074">
    <property type="term" value="P:DNA integration"/>
    <property type="evidence" value="ECO:0007669"/>
    <property type="project" value="InterPro"/>
</dbReference>
<organism evidence="3 4">
    <name type="scientific">Tagetes erecta</name>
    <name type="common">African marigold</name>
    <dbReference type="NCBI Taxonomy" id="13708"/>
    <lineage>
        <taxon>Eukaryota</taxon>
        <taxon>Viridiplantae</taxon>
        <taxon>Streptophyta</taxon>
        <taxon>Embryophyta</taxon>
        <taxon>Tracheophyta</taxon>
        <taxon>Spermatophyta</taxon>
        <taxon>Magnoliopsida</taxon>
        <taxon>eudicotyledons</taxon>
        <taxon>Gunneridae</taxon>
        <taxon>Pentapetalae</taxon>
        <taxon>asterids</taxon>
        <taxon>campanulids</taxon>
        <taxon>Asterales</taxon>
        <taxon>Asteraceae</taxon>
        <taxon>Asteroideae</taxon>
        <taxon>Heliantheae alliance</taxon>
        <taxon>Tageteae</taxon>
        <taxon>Tagetes</taxon>
    </lineage>
</organism>
<reference evidence="3" key="1">
    <citation type="journal article" date="2023" name="bioRxiv">
        <title>Improved chromosome-level genome assembly for marigold (Tagetes erecta).</title>
        <authorList>
            <person name="Jiang F."/>
            <person name="Yuan L."/>
            <person name="Wang S."/>
            <person name="Wang H."/>
            <person name="Xu D."/>
            <person name="Wang A."/>
            <person name="Fan W."/>
        </authorList>
    </citation>
    <scope>NUCLEOTIDE SEQUENCE</scope>
    <source>
        <strain evidence="3">WSJ</strain>
        <tissue evidence="3">Leaf</tissue>
    </source>
</reference>
<evidence type="ECO:0000259" key="2">
    <source>
        <dbReference type="PROSITE" id="PS50994"/>
    </source>
</evidence>
<name>A0AAD8L2H4_TARER</name>
<dbReference type="InterPro" id="IPR001584">
    <property type="entry name" value="Integrase_cat-core"/>
</dbReference>
<dbReference type="CDD" id="cd09272">
    <property type="entry name" value="RNase_HI_RT_Ty1"/>
    <property type="match status" value="1"/>
</dbReference>
<dbReference type="PANTHER" id="PTHR11439:SF486">
    <property type="entry name" value="RLK (RECEPTOR-LIKE KINASE) PROTEIN, PUTATIVE-RELATED"/>
    <property type="match status" value="1"/>
</dbReference>
<dbReference type="AlphaFoldDB" id="A0AAD8L2H4"/>
<comment type="caution">
    <text evidence="3">The sequence shown here is derived from an EMBL/GenBank/DDBJ whole genome shotgun (WGS) entry which is preliminary data.</text>
</comment>
<evidence type="ECO:0000313" key="3">
    <source>
        <dbReference type="EMBL" id="KAK1430135.1"/>
    </source>
</evidence>
<feature type="region of interest" description="Disordered" evidence="1">
    <location>
        <begin position="342"/>
        <end position="395"/>
    </location>
</feature>
<dbReference type="Pfam" id="PF07727">
    <property type="entry name" value="RVT_2"/>
    <property type="match status" value="1"/>
</dbReference>
<dbReference type="PROSITE" id="PS50994">
    <property type="entry name" value="INTEGRASE"/>
    <property type="match status" value="1"/>
</dbReference>
<accession>A0AAD8L2H4</accession>
<protein>
    <recommendedName>
        <fullName evidence="2">Integrase catalytic domain-containing protein</fullName>
    </recommendedName>
</protein>
<gene>
    <name evidence="3" type="ORF">QVD17_12674</name>
</gene>
<dbReference type="Gene3D" id="3.30.420.10">
    <property type="entry name" value="Ribonuclease H-like superfamily/Ribonuclease H"/>
    <property type="match status" value="1"/>
</dbReference>
<dbReference type="Pfam" id="PF00665">
    <property type="entry name" value="rve"/>
    <property type="match status" value="1"/>
</dbReference>
<sequence>MMRKIIENSRGHHLKNQKILQSKDITCVACSHGKLITRPSPTKVGTESLNFLERIHGDICGPIHPPSGPFRYFMVLIDASTRWSHVCLLSSRNMAFARLLAQLIRLRAHFPDYPIKKIRLDNAGEFTSQTFNDYCMSIGISVEHPVPHVHTQNGLAESLIKRLQMIARPMIMKSKLPVSAWGHAVLHAAILIRIRPTSYHTSSPLKLVFGQEPDISHLRIFGCAVYVPIAPPQRTKMGPQRRLGIYVGYESPSIIKYIEPSTGDLFTARFGDCHFDESTFPTLGGDEKQLKNNISWNELSLSHLDPRTKECELEVQRIIHLQRLANQLPDAFTDPKRVTKSHIPAVNAPEKLSVQEGHPHIGNESSARLKRGRPIGSKDKNPRKKKGANNEDNKIEVTVMPEMKSPEGTLDMMVPDEPQVPENEEISINYIMSRKVWNRNEIDADEIFSYNVAQEVMENNEDQEPKSIGECKQRNDWPNWKDAIEAELDSLNKREVFGPVAHTPKGVKPVGYKWVFVRKRNEKNEIVRYKARLVAQGFSQRPGIDYEETYSPVVDATTFRYLISLVIQEGIDLRLMDVVTAYLYGSLDTDIYMKLPEGFKLPNSCKSSSREHLSIKLNKSLYGLKQSGRMWYNRLSEYLLKEGYKNDFICPCIFIKRKESEYVIIAVYVDDLNIIGTPKELQRAIECLKKEFEMKDLGKTKFCLGLQIEHLKDGILVHQETYIEKLLSRFYMDKSHPLSTPMVVRSLDVEKDPFRPPINEEEILGPEVPYLSAIGALMFLASHTRPDISFALNLLARYSSCPTRRYWNGVKQIFRYLQGTKDMGLYFTNKSKTSLVGFADAGYMSDPHTGRSQTGYLFTNGGTAISWRSVKQTITTTSSNHAEILAIHEASRECVWLRNVIQHIRGSCGISSGEEGPTVLHEDNAACIAQLKEGYIKGDRTTHISPKFFFTHDLQKNGDITVQQIRSSENLADLFTKSLPTSTFKKLVHGIGMRRLTELS</sequence>
<dbReference type="InterPro" id="IPR013103">
    <property type="entry name" value="RVT_2"/>
</dbReference>
<proteinExistence type="predicted"/>
<feature type="domain" description="Integrase catalytic" evidence="2">
    <location>
        <begin position="35"/>
        <end position="212"/>
    </location>
</feature>
<evidence type="ECO:0000313" key="4">
    <source>
        <dbReference type="Proteomes" id="UP001229421"/>
    </source>
</evidence>
<dbReference type="SUPFAM" id="SSF56672">
    <property type="entry name" value="DNA/RNA polymerases"/>
    <property type="match status" value="1"/>
</dbReference>
<evidence type="ECO:0000256" key="1">
    <source>
        <dbReference type="SAM" id="MobiDB-lite"/>
    </source>
</evidence>
<dbReference type="InterPro" id="IPR012337">
    <property type="entry name" value="RNaseH-like_sf"/>
</dbReference>
<dbReference type="InterPro" id="IPR043502">
    <property type="entry name" value="DNA/RNA_pol_sf"/>
</dbReference>
<keyword evidence="4" id="KW-1185">Reference proteome</keyword>
<dbReference type="GO" id="GO:0003676">
    <property type="term" value="F:nucleic acid binding"/>
    <property type="evidence" value="ECO:0007669"/>
    <property type="project" value="InterPro"/>
</dbReference>
<dbReference type="InterPro" id="IPR036397">
    <property type="entry name" value="RNaseH_sf"/>
</dbReference>
<dbReference type="Proteomes" id="UP001229421">
    <property type="component" value="Unassembled WGS sequence"/>
</dbReference>